<evidence type="ECO:0000313" key="10">
    <source>
        <dbReference type="Proteomes" id="UP000565745"/>
    </source>
</evidence>
<evidence type="ECO:0000256" key="7">
    <source>
        <dbReference type="SAM" id="MobiDB-lite"/>
    </source>
</evidence>
<evidence type="ECO:0000256" key="5">
    <source>
        <dbReference type="ARBA" id="ARBA00023004"/>
    </source>
</evidence>
<dbReference type="SUPFAM" id="SSF140490">
    <property type="entry name" value="Nqo1C-terminal domain-like"/>
    <property type="match status" value="1"/>
</dbReference>
<protein>
    <submittedName>
        <fullName evidence="9">Formate dehydrogenase</fullName>
        <ecNumber evidence="9">1.17.1.9</ecNumber>
    </submittedName>
</protein>
<dbReference type="Pfam" id="PF10531">
    <property type="entry name" value="SLBB"/>
    <property type="match status" value="1"/>
</dbReference>
<dbReference type="SUPFAM" id="SSF142984">
    <property type="entry name" value="Nqo1 middle domain-like"/>
    <property type="match status" value="1"/>
</dbReference>
<accession>A0A7W6M8C2</accession>
<dbReference type="AlphaFoldDB" id="A0A7W6M8C2"/>
<keyword evidence="10" id="KW-1185">Reference proteome</keyword>
<dbReference type="Pfam" id="PF01257">
    <property type="entry name" value="2Fe-2S_thioredx"/>
    <property type="match status" value="1"/>
</dbReference>
<dbReference type="InterPro" id="IPR037225">
    <property type="entry name" value="Nuo51_FMN-bd_sf"/>
</dbReference>
<proteinExistence type="inferred from homology"/>
<dbReference type="InterPro" id="IPR041921">
    <property type="entry name" value="NuoE_N"/>
</dbReference>
<keyword evidence="6" id="KW-0411">Iron-sulfur</keyword>
<evidence type="ECO:0000313" key="9">
    <source>
        <dbReference type="EMBL" id="MBB4174319.1"/>
    </source>
</evidence>
<dbReference type="GO" id="GO:0008137">
    <property type="term" value="F:NADH dehydrogenase (ubiquinone) activity"/>
    <property type="evidence" value="ECO:0007669"/>
    <property type="project" value="InterPro"/>
</dbReference>
<dbReference type="EMBL" id="JACIFU010000002">
    <property type="protein sequence ID" value="MBB4174319.1"/>
    <property type="molecule type" value="Genomic_DNA"/>
</dbReference>
<dbReference type="Proteomes" id="UP000565745">
    <property type="component" value="Unassembled WGS sequence"/>
</dbReference>
<feature type="compositionally biased region" description="Basic residues" evidence="7">
    <location>
        <begin position="27"/>
        <end position="37"/>
    </location>
</feature>
<comment type="caution">
    <text evidence="9">The sequence shown here is derived from an EMBL/GenBank/DDBJ whole genome shotgun (WGS) entry which is preliminary data.</text>
</comment>
<keyword evidence="4" id="KW-0479">Metal-binding</keyword>
<organism evidence="9 10">
    <name type="scientific">Sulfitobacter noctilucicola</name>
    <dbReference type="NCBI Taxonomy" id="1342301"/>
    <lineage>
        <taxon>Bacteria</taxon>
        <taxon>Pseudomonadati</taxon>
        <taxon>Pseudomonadota</taxon>
        <taxon>Alphaproteobacteria</taxon>
        <taxon>Rhodobacterales</taxon>
        <taxon>Roseobacteraceae</taxon>
        <taxon>Sulfitobacter</taxon>
    </lineage>
</organism>
<dbReference type="InterPro" id="IPR011538">
    <property type="entry name" value="Nuo51_FMN-bd"/>
</dbReference>
<dbReference type="InterPro" id="IPR037207">
    <property type="entry name" value="Nuop51_4Fe4S-bd_sf"/>
</dbReference>
<dbReference type="Gene3D" id="1.10.10.1590">
    <property type="entry name" value="NADH-quinone oxidoreductase subunit E"/>
    <property type="match status" value="1"/>
</dbReference>
<dbReference type="SMART" id="SM00928">
    <property type="entry name" value="NADH_4Fe-4S"/>
    <property type="match status" value="1"/>
</dbReference>
<dbReference type="FunFam" id="3.40.50.11540:FF:000003">
    <property type="entry name" value="NAD-dependent formate dehydrogenase flavoprotein subunit"/>
    <property type="match status" value="1"/>
</dbReference>
<keyword evidence="5" id="KW-0408">Iron</keyword>
<evidence type="ECO:0000256" key="6">
    <source>
        <dbReference type="ARBA" id="ARBA00023014"/>
    </source>
</evidence>
<evidence type="ECO:0000256" key="4">
    <source>
        <dbReference type="ARBA" id="ARBA00022723"/>
    </source>
</evidence>
<dbReference type="FunFam" id="3.10.20.600:FF:000006">
    <property type="entry name" value="Formate dehydrogenase, beta subunit"/>
    <property type="match status" value="1"/>
</dbReference>
<dbReference type="SUPFAM" id="SSF142019">
    <property type="entry name" value="Nqo1 FMN-binding domain-like"/>
    <property type="match status" value="1"/>
</dbReference>
<dbReference type="Gene3D" id="3.40.30.10">
    <property type="entry name" value="Glutaredoxin"/>
    <property type="match status" value="1"/>
</dbReference>
<comment type="cofactor">
    <cofactor evidence="1">
        <name>FMN</name>
        <dbReference type="ChEBI" id="CHEBI:58210"/>
    </cofactor>
</comment>
<dbReference type="GO" id="GO:0051539">
    <property type="term" value="F:4 iron, 4 sulfur cluster binding"/>
    <property type="evidence" value="ECO:0007669"/>
    <property type="project" value="UniProtKB-KW"/>
</dbReference>
<sequence length="575" mass="62210">MALDHDNKTGENAGSGSAPRKGVWKSGKGKGRHHTKGRQLTDSAWEDVRGLLGDRPRRADLLIEFLHLIQDAFGHLSAAHLRALAEELRLSMAEVFEVATFYAHFDVVKEGEVPPPALTIRVCDSLSCELAGAQALKAALEDGLDPAEVRVLRAPCMGRCDTAPVLELGHNHIDHATPEKVMQAVANGDTHAHVPDYETYADYAAEGGYETLATLRTEGDWEAVQDKILDAGLRGLGGAGFPSGKKWGFVRGNAGPRYMAVNGDEGEPGTFKDRYYLERVPHLFFEGMLIAAWAVEADRIYLYMRDEYPAVLEILTREIAALEKAGVVEAGYIELRRGAGAYICGEESAMIESIEGKRGIPRHRPPFVAQVGVFGQPTLVHNIETLHWIARICREGPQVLSGTEKNGRKGLRSYSVSGRVAQPGVYLLPAGSTILDVIEAAGGMAAGHEFKAYQPGGPSSGLLPASMDDIPLDFDTLQPHGSFIGSAAVVVLSQNDSARDAALNMLRFFEDESCGQCTPCRVGCEKAVKLMQADQWNTGLLEELSTAMVDASICGLGQAAPNPIRMVMKHFPEEV</sequence>
<dbReference type="InterPro" id="IPR036249">
    <property type="entry name" value="Thioredoxin-like_sf"/>
</dbReference>
<evidence type="ECO:0000259" key="8">
    <source>
        <dbReference type="SMART" id="SM00928"/>
    </source>
</evidence>
<name>A0A7W6M8C2_9RHOB</name>
<evidence type="ECO:0000256" key="1">
    <source>
        <dbReference type="ARBA" id="ARBA00001917"/>
    </source>
</evidence>
<dbReference type="PROSITE" id="PS00644">
    <property type="entry name" value="COMPLEX1_51K_1"/>
    <property type="match status" value="1"/>
</dbReference>
<dbReference type="InterPro" id="IPR019575">
    <property type="entry name" value="Nuop51_4Fe4S-bd"/>
</dbReference>
<evidence type="ECO:0000256" key="3">
    <source>
        <dbReference type="ARBA" id="ARBA00022485"/>
    </source>
</evidence>
<keyword evidence="3" id="KW-0004">4Fe-4S</keyword>
<dbReference type="RefSeq" id="WP_025056878.1">
    <property type="nucleotide sequence ID" value="NZ_JACIFU010000002.1"/>
</dbReference>
<comment type="similarity">
    <text evidence="2">Belongs to the complex I 51 kDa subunit family.</text>
</comment>
<reference evidence="9 10" key="1">
    <citation type="submission" date="2020-08" db="EMBL/GenBank/DDBJ databases">
        <title>Genomic Encyclopedia of Type Strains, Phase IV (KMG-IV): sequencing the most valuable type-strain genomes for metagenomic binning, comparative biology and taxonomic classification.</title>
        <authorList>
            <person name="Goeker M."/>
        </authorList>
    </citation>
    <scope>NUCLEOTIDE SEQUENCE [LARGE SCALE GENOMIC DNA]</scope>
    <source>
        <strain evidence="9 10">DSM 101015</strain>
    </source>
</reference>
<dbReference type="PROSITE" id="PS00645">
    <property type="entry name" value="COMPLEX1_51K_2"/>
    <property type="match status" value="1"/>
</dbReference>
<dbReference type="CDD" id="cd03082">
    <property type="entry name" value="TRX_Fd_NuoE_W_FDH_beta"/>
    <property type="match status" value="1"/>
</dbReference>
<gene>
    <name evidence="9" type="ORF">GGR93_002092</name>
</gene>
<feature type="region of interest" description="Disordered" evidence="7">
    <location>
        <begin position="1"/>
        <end position="40"/>
    </location>
</feature>
<dbReference type="GO" id="GO:0046872">
    <property type="term" value="F:metal ion binding"/>
    <property type="evidence" value="ECO:0007669"/>
    <property type="project" value="UniProtKB-KW"/>
</dbReference>
<dbReference type="EC" id="1.17.1.9" evidence="9"/>
<dbReference type="Gene3D" id="1.20.1440.230">
    <property type="entry name" value="NADH-ubiquinone oxidoreductase 51kDa subunit, iron-sulphur binding domain"/>
    <property type="match status" value="1"/>
</dbReference>
<dbReference type="Pfam" id="PF01512">
    <property type="entry name" value="Complex1_51K"/>
    <property type="match status" value="1"/>
</dbReference>
<dbReference type="PANTHER" id="PTHR43578:SF3">
    <property type="entry name" value="NADH-QUINONE OXIDOREDUCTASE SUBUNIT F"/>
    <property type="match status" value="1"/>
</dbReference>
<keyword evidence="9" id="KW-0560">Oxidoreductase</keyword>
<dbReference type="GO" id="GO:0008863">
    <property type="term" value="F:formate dehydrogenase (NAD+) activity"/>
    <property type="evidence" value="ECO:0007669"/>
    <property type="project" value="UniProtKB-EC"/>
</dbReference>
<dbReference type="Gene3D" id="3.40.50.11540">
    <property type="entry name" value="NADH-ubiquinone oxidoreductase 51kDa subunit"/>
    <property type="match status" value="1"/>
</dbReference>
<dbReference type="GO" id="GO:0010181">
    <property type="term" value="F:FMN binding"/>
    <property type="evidence" value="ECO:0007669"/>
    <property type="project" value="InterPro"/>
</dbReference>
<dbReference type="SUPFAM" id="SSF52833">
    <property type="entry name" value="Thioredoxin-like"/>
    <property type="match status" value="1"/>
</dbReference>
<dbReference type="OrthoDB" id="9761899at2"/>
<dbReference type="Pfam" id="PF10589">
    <property type="entry name" value="NADH_4Fe-4S"/>
    <property type="match status" value="1"/>
</dbReference>
<dbReference type="InterPro" id="IPR019554">
    <property type="entry name" value="Soluble_ligand-bd"/>
</dbReference>
<dbReference type="Gene3D" id="3.10.20.600">
    <property type="match status" value="1"/>
</dbReference>
<feature type="domain" description="NADH-ubiquinone oxidoreductase 51kDa subunit iron-sulphur binding" evidence="8">
    <location>
        <begin position="499"/>
        <end position="544"/>
    </location>
</feature>
<evidence type="ECO:0000256" key="2">
    <source>
        <dbReference type="ARBA" id="ARBA00007523"/>
    </source>
</evidence>
<dbReference type="PANTHER" id="PTHR43578">
    <property type="entry name" value="NADH-QUINONE OXIDOREDUCTASE SUBUNIT F"/>
    <property type="match status" value="1"/>
</dbReference>
<dbReference type="InterPro" id="IPR001949">
    <property type="entry name" value="NADH-UbQ_OxRdtase_51kDa_CS"/>
</dbReference>